<evidence type="ECO:0000313" key="2">
    <source>
        <dbReference type="Proteomes" id="UP000015105"/>
    </source>
</evidence>
<accession>A0A453JGH0</accession>
<name>A0A453JGH0_AEGTS</name>
<dbReference type="EnsemblPlants" id="AET5Gv20024300.5">
    <property type="protein sequence ID" value="AET5Gv20024300.5"/>
    <property type="gene ID" value="AET5Gv20024300"/>
</dbReference>
<evidence type="ECO:0000313" key="1">
    <source>
        <dbReference type="EnsemblPlants" id="AET5Gv20024300.5"/>
    </source>
</evidence>
<dbReference type="Gramene" id="AET5Gv20024300.5">
    <property type="protein sequence ID" value="AET5Gv20024300.5"/>
    <property type="gene ID" value="AET5Gv20024300"/>
</dbReference>
<sequence length="77" mass="8810">MDESTELTLHAHCKFIFGIIFSLCILGKKNFKLWVPLDRRSSLSLTCMLEQNLLLAPTYVESCETHMMSVCKRSSRG</sequence>
<reference evidence="1" key="5">
    <citation type="journal article" date="2021" name="G3 (Bethesda)">
        <title>Aegilops tauschii genome assembly Aet v5.0 features greater sequence contiguity and improved annotation.</title>
        <authorList>
            <person name="Wang L."/>
            <person name="Zhu T."/>
            <person name="Rodriguez J.C."/>
            <person name="Deal K.R."/>
            <person name="Dubcovsky J."/>
            <person name="McGuire P.E."/>
            <person name="Lux T."/>
            <person name="Spannagl M."/>
            <person name="Mayer K.F.X."/>
            <person name="Baldrich P."/>
            <person name="Meyers B.C."/>
            <person name="Huo N."/>
            <person name="Gu Y.Q."/>
            <person name="Zhou H."/>
            <person name="Devos K.M."/>
            <person name="Bennetzen J.L."/>
            <person name="Unver T."/>
            <person name="Budak H."/>
            <person name="Gulick P.J."/>
            <person name="Galiba G."/>
            <person name="Kalapos B."/>
            <person name="Nelson D.R."/>
            <person name="Li P."/>
            <person name="You F.M."/>
            <person name="Luo M.C."/>
            <person name="Dvorak J."/>
        </authorList>
    </citation>
    <scope>NUCLEOTIDE SEQUENCE [LARGE SCALE GENOMIC DNA]</scope>
    <source>
        <strain evidence="1">cv. AL8/78</strain>
    </source>
</reference>
<dbReference type="Proteomes" id="UP000015105">
    <property type="component" value="Chromosome 5D"/>
</dbReference>
<reference evidence="1" key="3">
    <citation type="journal article" date="2017" name="Nature">
        <title>Genome sequence of the progenitor of the wheat D genome Aegilops tauschii.</title>
        <authorList>
            <person name="Luo M.C."/>
            <person name="Gu Y.Q."/>
            <person name="Puiu D."/>
            <person name="Wang H."/>
            <person name="Twardziok S.O."/>
            <person name="Deal K.R."/>
            <person name="Huo N."/>
            <person name="Zhu T."/>
            <person name="Wang L."/>
            <person name="Wang Y."/>
            <person name="McGuire P.E."/>
            <person name="Liu S."/>
            <person name="Long H."/>
            <person name="Ramasamy R.K."/>
            <person name="Rodriguez J.C."/>
            <person name="Van S.L."/>
            <person name="Yuan L."/>
            <person name="Wang Z."/>
            <person name="Xia Z."/>
            <person name="Xiao L."/>
            <person name="Anderson O.D."/>
            <person name="Ouyang S."/>
            <person name="Liang Y."/>
            <person name="Zimin A.V."/>
            <person name="Pertea G."/>
            <person name="Qi P."/>
            <person name="Bennetzen J.L."/>
            <person name="Dai X."/>
            <person name="Dawson M.W."/>
            <person name="Muller H.G."/>
            <person name="Kugler K."/>
            <person name="Rivarola-Duarte L."/>
            <person name="Spannagl M."/>
            <person name="Mayer K.F.X."/>
            <person name="Lu F.H."/>
            <person name="Bevan M.W."/>
            <person name="Leroy P."/>
            <person name="Li P."/>
            <person name="You F.M."/>
            <person name="Sun Q."/>
            <person name="Liu Z."/>
            <person name="Lyons E."/>
            <person name="Wicker T."/>
            <person name="Salzberg S.L."/>
            <person name="Devos K.M."/>
            <person name="Dvorak J."/>
        </authorList>
    </citation>
    <scope>NUCLEOTIDE SEQUENCE [LARGE SCALE GENOMIC DNA]</scope>
    <source>
        <strain evidence="1">cv. AL8/78</strain>
    </source>
</reference>
<reference evidence="2" key="2">
    <citation type="journal article" date="2017" name="Nat. Plants">
        <title>The Aegilops tauschii genome reveals multiple impacts of transposons.</title>
        <authorList>
            <person name="Zhao G."/>
            <person name="Zou C."/>
            <person name="Li K."/>
            <person name="Wang K."/>
            <person name="Li T."/>
            <person name="Gao L."/>
            <person name="Zhang X."/>
            <person name="Wang H."/>
            <person name="Yang Z."/>
            <person name="Liu X."/>
            <person name="Jiang W."/>
            <person name="Mao L."/>
            <person name="Kong X."/>
            <person name="Jiao Y."/>
            <person name="Jia J."/>
        </authorList>
    </citation>
    <scope>NUCLEOTIDE SEQUENCE [LARGE SCALE GENOMIC DNA]</scope>
    <source>
        <strain evidence="2">cv. AL8/78</strain>
    </source>
</reference>
<proteinExistence type="predicted"/>
<keyword evidence="2" id="KW-1185">Reference proteome</keyword>
<organism evidence="1 2">
    <name type="scientific">Aegilops tauschii subsp. strangulata</name>
    <name type="common">Goatgrass</name>
    <dbReference type="NCBI Taxonomy" id="200361"/>
    <lineage>
        <taxon>Eukaryota</taxon>
        <taxon>Viridiplantae</taxon>
        <taxon>Streptophyta</taxon>
        <taxon>Embryophyta</taxon>
        <taxon>Tracheophyta</taxon>
        <taxon>Spermatophyta</taxon>
        <taxon>Magnoliopsida</taxon>
        <taxon>Liliopsida</taxon>
        <taxon>Poales</taxon>
        <taxon>Poaceae</taxon>
        <taxon>BOP clade</taxon>
        <taxon>Pooideae</taxon>
        <taxon>Triticodae</taxon>
        <taxon>Triticeae</taxon>
        <taxon>Triticinae</taxon>
        <taxon>Aegilops</taxon>
    </lineage>
</organism>
<dbReference type="AlphaFoldDB" id="A0A453JGH0"/>
<protein>
    <submittedName>
        <fullName evidence="1">Uncharacterized protein</fullName>
    </submittedName>
</protein>
<reference evidence="2" key="1">
    <citation type="journal article" date="2014" name="Science">
        <title>Ancient hybridizations among the ancestral genomes of bread wheat.</title>
        <authorList>
            <consortium name="International Wheat Genome Sequencing Consortium,"/>
            <person name="Marcussen T."/>
            <person name="Sandve S.R."/>
            <person name="Heier L."/>
            <person name="Spannagl M."/>
            <person name="Pfeifer M."/>
            <person name="Jakobsen K.S."/>
            <person name="Wulff B.B."/>
            <person name="Steuernagel B."/>
            <person name="Mayer K.F."/>
            <person name="Olsen O.A."/>
        </authorList>
    </citation>
    <scope>NUCLEOTIDE SEQUENCE [LARGE SCALE GENOMIC DNA]</scope>
    <source>
        <strain evidence="2">cv. AL8/78</strain>
    </source>
</reference>
<reference evidence="1" key="4">
    <citation type="submission" date="2019-03" db="UniProtKB">
        <authorList>
            <consortium name="EnsemblPlants"/>
        </authorList>
    </citation>
    <scope>IDENTIFICATION</scope>
</reference>